<dbReference type="SUPFAM" id="SSF53474">
    <property type="entry name" value="alpha/beta-Hydrolases"/>
    <property type="match status" value="1"/>
</dbReference>
<keyword evidence="2" id="KW-1185">Reference proteome</keyword>
<sequence>ICAVAAVYSELSFSDLELTFSLHRHDVIAQMYYAKRLAEKLQPVARMIDLHGGHLVSHERPEEVNQALLDLIRTSETKTSPYEWTNLGKNISEWMESNILIRRTPADGERNAYAKKKGMLERLESFPVVPFSGYLCWHSTAYGKQQEE</sequence>
<feature type="non-terminal residue" evidence="1">
    <location>
        <position position="1"/>
    </location>
</feature>
<protein>
    <recommendedName>
        <fullName evidence="3">AB hydrolase-1 domain-containing protein</fullName>
    </recommendedName>
</protein>
<dbReference type="STRING" id="22663.A0A2I0K6J8"/>
<proteinExistence type="predicted"/>
<organism evidence="1 2">
    <name type="scientific">Punica granatum</name>
    <name type="common">Pomegranate</name>
    <dbReference type="NCBI Taxonomy" id="22663"/>
    <lineage>
        <taxon>Eukaryota</taxon>
        <taxon>Viridiplantae</taxon>
        <taxon>Streptophyta</taxon>
        <taxon>Embryophyta</taxon>
        <taxon>Tracheophyta</taxon>
        <taxon>Spermatophyta</taxon>
        <taxon>Magnoliopsida</taxon>
        <taxon>eudicotyledons</taxon>
        <taxon>Gunneridae</taxon>
        <taxon>Pentapetalae</taxon>
        <taxon>rosids</taxon>
        <taxon>malvids</taxon>
        <taxon>Myrtales</taxon>
        <taxon>Lythraceae</taxon>
        <taxon>Punica</taxon>
    </lineage>
</organism>
<evidence type="ECO:0000313" key="2">
    <source>
        <dbReference type="Proteomes" id="UP000233551"/>
    </source>
</evidence>
<dbReference type="InterPro" id="IPR029058">
    <property type="entry name" value="AB_hydrolase_fold"/>
</dbReference>
<comment type="caution">
    <text evidence="1">The sequence shown here is derived from an EMBL/GenBank/DDBJ whole genome shotgun (WGS) entry which is preliminary data.</text>
</comment>
<evidence type="ECO:0000313" key="1">
    <source>
        <dbReference type="EMBL" id="PKI64162.1"/>
    </source>
</evidence>
<gene>
    <name evidence="1" type="ORF">CRG98_015437</name>
</gene>
<dbReference type="AlphaFoldDB" id="A0A2I0K6J8"/>
<dbReference type="Gene3D" id="3.40.50.1820">
    <property type="entry name" value="alpha/beta hydrolase"/>
    <property type="match status" value="1"/>
</dbReference>
<evidence type="ECO:0008006" key="3">
    <source>
        <dbReference type="Google" id="ProtNLM"/>
    </source>
</evidence>
<reference evidence="1 2" key="1">
    <citation type="submission" date="2017-11" db="EMBL/GenBank/DDBJ databases">
        <title>De-novo sequencing of pomegranate (Punica granatum L.) genome.</title>
        <authorList>
            <person name="Akparov Z."/>
            <person name="Amiraslanov A."/>
            <person name="Hajiyeva S."/>
            <person name="Abbasov M."/>
            <person name="Kaur K."/>
            <person name="Hamwieh A."/>
            <person name="Solovyev V."/>
            <person name="Salamov A."/>
            <person name="Braich B."/>
            <person name="Kosarev P."/>
            <person name="Mahmoud A."/>
            <person name="Hajiyev E."/>
            <person name="Babayeva S."/>
            <person name="Izzatullayeva V."/>
            <person name="Mammadov A."/>
            <person name="Mammadov A."/>
            <person name="Sharifova S."/>
            <person name="Ojaghi J."/>
            <person name="Eynullazada K."/>
            <person name="Bayramov B."/>
            <person name="Abdulazimova A."/>
            <person name="Shahmuradov I."/>
        </authorList>
    </citation>
    <scope>NUCLEOTIDE SEQUENCE [LARGE SCALE GENOMIC DNA]</scope>
    <source>
        <strain evidence="2">cv. AG2017</strain>
        <tissue evidence="1">Leaf</tissue>
    </source>
</reference>
<name>A0A2I0K6J8_PUNGR</name>
<accession>A0A2I0K6J8</accession>
<dbReference type="EMBL" id="PGOL01000848">
    <property type="protein sequence ID" value="PKI64162.1"/>
    <property type="molecule type" value="Genomic_DNA"/>
</dbReference>
<dbReference type="Proteomes" id="UP000233551">
    <property type="component" value="Unassembled WGS sequence"/>
</dbReference>